<keyword evidence="1" id="KW-1133">Transmembrane helix</keyword>
<evidence type="ECO:0000313" key="2">
    <source>
        <dbReference type="EMBL" id="TBU23601.1"/>
    </source>
</evidence>
<dbReference type="Proteomes" id="UP000292957">
    <property type="component" value="Unassembled WGS sequence"/>
</dbReference>
<protein>
    <submittedName>
        <fullName evidence="2">Uncharacterized protein</fullName>
    </submittedName>
</protein>
<sequence length="89" mass="10237">MISLSLADAIVLSYLILLALALFPNRKHDHVFGWKLLQDEEHAYKHKAWTMPPEGVRLLLVRGHTIGLLSKTQSEMNLISLQISTRQRY</sequence>
<feature type="transmembrane region" description="Helical" evidence="1">
    <location>
        <begin position="6"/>
        <end position="23"/>
    </location>
</feature>
<proteinExistence type="predicted"/>
<dbReference type="EMBL" id="ML143500">
    <property type="protein sequence ID" value="TBU23601.1"/>
    <property type="molecule type" value="Genomic_DNA"/>
</dbReference>
<evidence type="ECO:0000256" key="1">
    <source>
        <dbReference type="SAM" id="Phobius"/>
    </source>
</evidence>
<gene>
    <name evidence="2" type="ORF">BD311DRAFT_768147</name>
</gene>
<organism evidence="2">
    <name type="scientific">Dichomitus squalens</name>
    <dbReference type="NCBI Taxonomy" id="114155"/>
    <lineage>
        <taxon>Eukaryota</taxon>
        <taxon>Fungi</taxon>
        <taxon>Dikarya</taxon>
        <taxon>Basidiomycota</taxon>
        <taxon>Agaricomycotina</taxon>
        <taxon>Agaricomycetes</taxon>
        <taxon>Polyporales</taxon>
        <taxon>Polyporaceae</taxon>
        <taxon>Dichomitus</taxon>
    </lineage>
</organism>
<keyword evidence="1" id="KW-0812">Transmembrane</keyword>
<dbReference type="AlphaFoldDB" id="A0A4Q9MD08"/>
<keyword evidence="1" id="KW-0472">Membrane</keyword>
<accession>A0A4Q9MD08</accession>
<reference evidence="2" key="1">
    <citation type="submission" date="2019-01" db="EMBL/GenBank/DDBJ databases">
        <title>Draft genome sequences of three monokaryotic isolates of the white-rot basidiomycete fungus Dichomitus squalens.</title>
        <authorList>
            <consortium name="DOE Joint Genome Institute"/>
            <person name="Lopez S.C."/>
            <person name="Andreopoulos B."/>
            <person name="Pangilinan J."/>
            <person name="Lipzen A."/>
            <person name="Riley R."/>
            <person name="Ahrendt S."/>
            <person name="Ng V."/>
            <person name="Barry K."/>
            <person name="Daum C."/>
            <person name="Grigoriev I.V."/>
            <person name="Hilden K.S."/>
            <person name="Makela M.R."/>
            <person name="de Vries R.P."/>
        </authorList>
    </citation>
    <scope>NUCLEOTIDE SEQUENCE [LARGE SCALE GENOMIC DNA]</scope>
    <source>
        <strain evidence="2">OM18370.1</strain>
    </source>
</reference>
<name>A0A4Q9MD08_9APHY</name>